<dbReference type="Gene3D" id="3.40.190.10">
    <property type="entry name" value="Periplasmic binding protein-like II"/>
    <property type="match status" value="1"/>
</dbReference>
<accession>A0ABV2KPE3</accession>
<gene>
    <name evidence="2" type="ORF">ABID44_003304</name>
</gene>
<evidence type="ECO:0000313" key="2">
    <source>
        <dbReference type="EMBL" id="MET3662951.1"/>
    </source>
</evidence>
<sequence length="315" mass="33219">MASLALGTSAIAQEAWKPSKTVEIVVGSAAGGGNDKSARALQKVLSESGVTESVVLNKTGAGGGLAYGYVSQKKDPHFIGIAQGGIMSNHISGRSELDPLTDVTPLSYMGNEAVAIAVRSDSPYKNITEFVEQLTKDPASLAISVGSDRGGVNHGAVALLAKERGINPNQLKIVIFSGGAESVTNLLGGHIDAMSQLQNNAIPHHQSGAMRILCLTSDQRAQAVPDVPTCKEEGFDVVMTNWTVVIGPKSLTEEQVKGWEAVLRDANASPTWKALIESVAGDGRYMDSATTREFLKEDYAQAKDLMTELGLAKKQ</sequence>
<evidence type="ECO:0000313" key="3">
    <source>
        <dbReference type="Proteomes" id="UP001549143"/>
    </source>
</evidence>
<reference evidence="2 3" key="1">
    <citation type="submission" date="2024-06" db="EMBL/GenBank/DDBJ databases">
        <title>Genomic Encyclopedia of Type Strains, Phase IV (KMG-IV): sequencing the most valuable type-strain genomes for metagenomic binning, comparative biology and taxonomic classification.</title>
        <authorList>
            <person name="Goeker M."/>
        </authorList>
    </citation>
    <scope>NUCLEOTIDE SEQUENCE [LARGE SCALE GENOMIC DNA]</scope>
    <source>
        <strain evidence="2 3">DSM 19730</strain>
    </source>
</reference>
<comment type="caution">
    <text evidence="2">The sequence shown here is derived from an EMBL/GenBank/DDBJ whole genome shotgun (WGS) entry which is preliminary data.</text>
</comment>
<dbReference type="PANTHER" id="PTHR42928">
    <property type="entry name" value="TRICARBOXYLATE-BINDING PROTEIN"/>
    <property type="match status" value="1"/>
</dbReference>
<dbReference type="Proteomes" id="UP001549143">
    <property type="component" value="Unassembled WGS sequence"/>
</dbReference>
<dbReference type="RefSeq" id="WP_354152788.1">
    <property type="nucleotide sequence ID" value="NZ_JBEPMN010000017.1"/>
</dbReference>
<dbReference type="Gene3D" id="3.40.190.150">
    <property type="entry name" value="Bordetella uptake gene, domain 1"/>
    <property type="match status" value="1"/>
</dbReference>
<dbReference type="InterPro" id="IPR005064">
    <property type="entry name" value="BUG"/>
</dbReference>
<dbReference type="PIRSF" id="PIRSF017082">
    <property type="entry name" value="YflP"/>
    <property type="match status" value="1"/>
</dbReference>
<keyword evidence="3" id="KW-1185">Reference proteome</keyword>
<dbReference type="PANTHER" id="PTHR42928:SF3">
    <property type="entry name" value="UPF0065 PROTEIN YFLP"/>
    <property type="match status" value="1"/>
</dbReference>
<dbReference type="CDD" id="cd07012">
    <property type="entry name" value="PBP2_Bug_TTT"/>
    <property type="match status" value="1"/>
</dbReference>
<proteinExistence type="inferred from homology"/>
<name>A0ABV2KPE3_9HYPH</name>
<dbReference type="InterPro" id="IPR042100">
    <property type="entry name" value="Bug_dom1"/>
</dbReference>
<comment type="similarity">
    <text evidence="1">Belongs to the UPF0065 (bug) family.</text>
</comment>
<dbReference type="Pfam" id="PF03401">
    <property type="entry name" value="TctC"/>
    <property type="match status" value="1"/>
</dbReference>
<organism evidence="2 3">
    <name type="scientific">Aquamicrobium ahrensii</name>
    <dbReference type="NCBI Taxonomy" id="469551"/>
    <lineage>
        <taxon>Bacteria</taxon>
        <taxon>Pseudomonadati</taxon>
        <taxon>Pseudomonadota</taxon>
        <taxon>Alphaproteobacteria</taxon>
        <taxon>Hyphomicrobiales</taxon>
        <taxon>Phyllobacteriaceae</taxon>
        <taxon>Aquamicrobium</taxon>
    </lineage>
</organism>
<dbReference type="EMBL" id="JBEPMN010000017">
    <property type="protein sequence ID" value="MET3662951.1"/>
    <property type="molecule type" value="Genomic_DNA"/>
</dbReference>
<protein>
    <submittedName>
        <fullName evidence="2">Tricarboxylic transport membrane protein</fullName>
    </submittedName>
</protein>
<evidence type="ECO:0000256" key="1">
    <source>
        <dbReference type="ARBA" id="ARBA00006987"/>
    </source>
</evidence>
<dbReference type="SUPFAM" id="SSF53850">
    <property type="entry name" value="Periplasmic binding protein-like II"/>
    <property type="match status" value="1"/>
</dbReference>